<feature type="transmembrane region" description="Helical" evidence="13">
    <location>
        <begin position="6"/>
        <end position="23"/>
    </location>
</feature>
<evidence type="ECO:0000256" key="4">
    <source>
        <dbReference type="ARBA" id="ARBA00022692"/>
    </source>
</evidence>
<evidence type="ECO:0000313" key="14">
    <source>
        <dbReference type="EMBL" id="KAG5959495.1"/>
    </source>
</evidence>
<dbReference type="GO" id="GO:0020037">
    <property type="term" value="F:heme binding"/>
    <property type="evidence" value="ECO:0007669"/>
    <property type="project" value="InterPro"/>
</dbReference>
<dbReference type="GO" id="GO:0016712">
    <property type="term" value="F:oxidoreductase activity, acting on paired donors, with incorporation or reduction of molecular oxygen, reduced flavin or flavoprotein as one donor, and incorporation of one atom of oxygen"/>
    <property type="evidence" value="ECO:0007669"/>
    <property type="project" value="InterPro"/>
</dbReference>
<feature type="compositionally biased region" description="Basic and acidic residues" evidence="12">
    <location>
        <begin position="269"/>
        <end position="284"/>
    </location>
</feature>
<evidence type="ECO:0000256" key="9">
    <source>
        <dbReference type="ARBA" id="ARBA00023033"/>
    </source>
</evidence>
<dbReference type="PROSITE" id="PS00086">
    <property type="entry name" value="CYTOCHROME_P450"/>
    <property type="match status" value="1"/>
</dbReference>
<evidence type="ECO:0000256" key="1">
    <source>
        <dbReference type="ARBA" id="ARBA00001971"/>
    </source>
</evidence>
<dbReference type="SUPFAM" id="SSF48264">
    <property type="entry name" value="Cytochrome P450"/>
    <property type="match status" value="1"/>
</dbReference>
<dbReference type="Pfam" id="PF00067">
    <property type="entry name" value="p450"/>
    <property type="match status" value="1"/>
</dbReference>
<comment type="cofactor">
    <cofactor evidence="1">
        <name>heme</name>
        <dbReference type="ChEBI" id="CHEBI:30413"/>
    </cofactor>
</comment>
<comment type="subcellular location">
    <subcellularLocation>
        <location evidence="2">Membrane</location>
        <topology evidence="2">Single-pass membrane protein</topology>
    </subcellularLocation>
</comment>
<dbReference type="Gene3D" id="1.10.630.10">
    <property type="entry name" value="Cytochrome P450"/>
    <property type="match status" value="1"/>
</dbReference>
<evidence type="ECO:0000256" key="13">
    <source>
        <dbReference type="SAM" id="Phobius"/>
    </source>
</evidence>
<dbReference type="InterPro" id="IPR001128">
    <property type="entry name" value="Cyt_P450"/>
</dbReference>
<dbReference type="InterPro" id="IPR002974">
    <property type="entry name" value="Cyt_P450_E_CYP52_ascomycetes"/>
</dbReference>
<evidence type="ECO:0000256" key="8">
    <source>
        <dbReference type="ARBA" id="ARBA00023004"/>
    </source>
</evidence>
<sequence>MTAHLVSLLVSLSAIVLIRFLVIQWRRCSLRRRLGCQKPPKYPHRLPWLLDPWGRDLQNRRVEAFAKGRYNRLYLQQYLKCGPTFEERSSHKGTLLCTTDDDNWRTILVHKAEDYCKEEARTGPMLRFIGPGILTNEAAAWRRSRNLIKPLFKRAELSDVVRFERHVDRLMKVLPRDGQTVDLMPWMAKVFLDSGTEFIFGQSFDCLAGDSTQADEMLIAFRACRRSLGKKRIMASSKLPFFRDTEFERNVNLVHSFVDAQVARALEQNRDAMSSERGEKKQALDNDDADGDRAARERYILLDELAKLAPDPIMLRHETLHVFLPAFLSISNIFSAVLFHLARSPDVWAELRTEALALGDEPLTFERLKSLHSFRDVFFEGLRVHGSSGRISRTAIRDTVIPRGGGPDGMSPVLVPKGRRIMLDMYAKFHDPQVWGEDADVFRPSRFEGRRLAWDFVPFSGGARICPAQQQAITQSIYLLVRLVKEFPVMENRDPCLEFVESMSLVSESRNGVLVGLGKKPASADAV</sequence>
<keyword evidence="9 11" id="KW-0503">Monooxygenase</keyword>
<gene>
    <name evidence="14" type="ORF">E4U56_004969</name>
</gene>
<keyword evidence="8 11" id="KW-0408">Iron</keyword>
<proteinExistence type="inferred from homology"/>
<keyword evidence="6 13" id="KW-1133">Transmembrane helix</keyword>
<name>A0A9P7MNC3_9HYPO</name>
<protein>
    <submittedName>
        <fullName evidence="14">Uncharacterized protein</fullName>
    </submittedName>
</protein>
<evidence type="ECO:0000256" key="7">
    <source>
        <dbReference type="ARBA" id="ARBA00023002"/>
    </source>
</evidence>
<dbReference type="EMBL" id="SRPS01000333">
    <property type="protein sequence ID" value="KAG5959495.1"/>
    <property type="molecule type" value="Genomic_DNA"/>
</dbReference>
<evidence type="ECO:0000313" key="15">
    <source>
        <dbReference type="Proteomes" id="UP000784919"/>
    </source>
</evidence>
<keyword evidence="10 13" id="KW-0472">Membrane</keyword>
<dbReference type="GO" id="GO:0016020">
    <property type="term" value="C:membrane"/>
    <property type="evidence" value="ECO:0007669"/>
    <property type="project" value="UniProtKB-SubCell"/>
</dbReference>
<evidence type="ECO:0000256" key="5">
    <source>
        <dbReference type="ARBA" id="ARBA00022723"/>
    </source>
</evidence>
<keyword evidence="7 11" id="KW-0560">Oxidoreductase</keyword>
<evidence type="ECO:0000256" key="11">
    <source>
        <dbReference type="RuleBase" id="RU000461"/>
    </source>
</evidence>
<dbReference type="InterPro" id="IPR047146">
    <property type="entry name" value="Cyt_P450_E_CYP52_fungi"/>
</dbReference>
<comment type="similarity">
    <text evidence="3 11">Belongs to the cytochrome P450 family.</text>
</comment>
<evidence type="ECO:0000256" key="3">
    <source>
        <dbReference type="ARBA" id="ARBA00010617"/>
    </source>
</evidence>
<keyword evidence="5 11" id="KW-0479">Metal-binding</keyword>
<dbReference type="Proteomes" id="UP000784919">
    <property type="component" value="Unassembled WGS sequence"/>
</dbReference>
<dbReference type="PRINTS" id="PR01239">
    <property type="entry name" value="EP450IICYP52"/>
</dbReference>
<dbReference type="GO" id="GO:0005506">
    <property type="term" value="F:iron ion binding"/>
    <property type="evidence" value="ECO:0007669"/>
    <property type="project" value="InterPro"/>
</dbReference>
<reference evidence="14" key="1">
    <citation type="journal article" date="2020" name="bioRxiv">
        <title>Whole genome comparisons of ergot fungi reveals the divergence and evolution of species within the genus Claviceps are the result of varying mechanisms driving genome evolution and host range expansion.</title>
        <authorList>
            <person name="Wyka S.A."/>
            <person name="Mondo S.J."/>
            <person name="Liu M."/>
            <person name="Dettman J."/>
            <person name="Nalam V."/>
            <person name="Broders K.D."/>
        </authorList>
    </citation>
    <scope>NUCLEOTIDE SEQUENCE</scope>
    <source>
        <strain evidence="14">CCC 1102</strain>
    </source>
</reference>
<dbReference type="PANTHER" id="PTHR24287:SF19">
    <property type="entry name" value="CYTOCHROME P450"/>
    <property type="match status" value="1"/>
</dbReference>
<feature type="region of interest" description="Disordered" evidence="12">
    <location>
        <begin position="269"/>
        <end position="290"/>
    </location>
</feature>
<dbReference type="InterPro" id="IPR036396">
    <property type="entry name" value="Cyt_P450_sf"/>
</dbReference>
<evidence type="ECO:0000256" key="6">
    <source>
        <dbReference type="ARBA" id="ARBA00022989"/>
    </source>
</evidence>
<evidence type="ECO:0000256" key="10">
    <source>
        <dbReference type="ARBA" id="ARBA00023136"/>
    </source>
</evidence>
<feature type="transmembrane region" description="Helical" evidence="13">
    <location>
        <begin position="322"/>
        <end position="342"/>
    </location>
</feature>
<evidence type="ECO:0000256" key="2">
    <source>
        <dbReference type="ARBA" id="ARBA00004167"/>
    </source>
</evidence>
<dbReference type="PANTHER" id="PTHR24287">
    <property type="entry name" value="P450, PUTATIVE (EUROFUNG)-RELATED"/>
    <property type="match status" value="1"/>
</dbReference>
<dbReference type="InterPro" id="IPR017972">
    <property type="entry name" value="Cyt_P450_CS"/>
</dbReference>
<organism evidence="14 15">
    <name type="scientific">Claviceps arundinis</name>
    <dbReference type="NCBI Taxonomy" id="1623583"/>
    <lineage>
        <taxon>Eukaryota</taxon>
        <taxon>Fungi</taxon>
        <taxon>Dikarya</taxon>
        <taxon>Ascomycota</taxon>
        <taxon>Pezizomycotina</taxon>
        <taxon>Sordariomycetes</taxon>
        <taxon>Hypocreomycetidae</taxon>
        <taxon>Hypocreales</taxon>
        <taxon>Clavicipitaceae</taxon>
        <taxon>Claviceps</taxon>
    </lineage>
</organism>
<accession>A0A9P7MNC3</accession>
<comment type="caution">
    <text evidence="14">The sequence shown here is derived from an EMBL/GenBank/DDBJ whole genome shotgun (WGS) entry which is preliminary data.</text>
</comment>
<evidence type="ECO:0000256" key="12">
    <source>
        <dbReference type="SAM" id="MobiDB-lite"/>
    </source>
</evidence>
<dbReference type="AlphaFoldDB" id="A0A9P7MNC3"/>
<dbReference type="OrthoDB" id="1470350at2759"/>
<keyword evidence="11" id="KW-0349">Heme</keyword>
<keyword evidence="4 13" id="KW-0812">Transmembrane</keyword>